<sequence>MMSEEVRPVSGSASLTLTTTDLLPTTDAEGHKQGRLYMADSGGARAIVRVSSNGRVHIECNTLALAIKRYRIDSAYMTQRYDSLVAANMATHHTSNTDSLTEVVRRTNAGFAGMIRYGLALLIAFVCGMLAQKYVLPIIFKKTYHIW</sequence>
<name>A0ABP8NG38_9BACT</name>
<protein>
    <submittedName>
        <fullName evidence="2">Uncharacterized protein</fullName>
    </submittedName>
</protein>
<gene>
    <name evidence="2" type="ORF">GCM10023093_16960</name>
</gene>
<accession>A0ABP8NG38</accession>
<reference evidence="3" key="1">
    <citation type="journal article" date="2019" name="Int. J. Syst. Evol. Microbiol.">
        <title>The Global Catalogue of Microorganisms (GCM) 10K type strain sequencing project: providing services to taxonomists for standard genome sequencing and annotation.</title>
        <authorList>
            <consortium name="The Broad Institute Genomics Platform"/>
            <consortium name="The Broad Institute Genome Sequencing Center for Infectious Disease"/>
            <person name="Wu L."/>
            <person name="Ma J."/>
        </authorList>
    </citation>
    <scope>NUCLEOTIDE SEQUENCE [LARGE SCALE GENOMIC DNA]</scope>
    <source>
        <strain evidence="3">JCM 32105</strain>
    </source>
</reference>
<keyword evidence="3" id="KW-1185">Reference proteome</keyword>
<comment type="caution">
    <text evidence="2">The sequence shown here is derived from an EMBL/GenBank/DDBJ whole genome shotgun (WGS) entry which is preliminary data.</text>
</comment>
<evidence type="ECO:0000313" key="2">
    <source>
        <dbReference type="EMBL" id="GAA4465206.1"/>
    </source>
</evidence>
<evidence type="ECO:0000256" key="1">
    <source>
        <dbReference type="SAM" id="Phobius"/>
    </source>
</evidence>
<evidence type="ECO:0000313" key="3">
    <source>
        <dbReference type="Proteomes" id="UP001500067"/>
    </source>
</evidence>
<organism evidence="2 3">
    <name type="scientific">Nemorincola caseinilytica</name>
    <dbReference type="NCBI Taxonomy" id="2054315"/>
    <lineage>
        <taxon>Bacteria</taxon>
        <taxon>Pseudomonadati</taxon>
        <taxon>Bacteroidota</taxon>
        <taxon>Chitinophagia</taxon>
        <taxon>Chitinophagales</taxon>
        <taxon>Chitinophagaceae</taxon>
        <taxon>Nemorincola</taxon>
    </lineage>
</organism>
<dbReference type="EMBL" id="BAABFA010000010">
    <property type="protein sequence ID" value="GAA4465206.1"/>
    <property type="molecule type" value="Genomic_DNA"/>
</dbReference>
<keyword evidence="1" id="KW-0472">Membrane</keyword>
<feature type="transmembrane region" description="Helical" evidence="1">
    <location>
        <begin position="115"/>
        <end position="140"/>
    </location>
</feature>
<proteinExistence type="predicted"/>
<dbReference type="Proteomes" id="UP001500067">
    <property type="component" value="Unassembled WGS sequence"/>
</dbReference>
<keyword evidence="1" id="KW-1133">Transmembrane helix</keyword>
<keyword evidence="1" id="KW-0812">Transmembrane</keyword>